<gene>
    <name evidence="2" type="ORF">NE619_13145</name>
</gene>
<dbReference type="RefSeq" id="WP_256132854.1">
    <property type="nucleotide sequence ID" value="NZ_JANFXK010000015.1"/>
</dbReference>
<dbReference type="EMBL" id="JANFXK010000015">
    <property type="protein sequence ID" value="MCQ4637673.1"/>
    <property type="molecule type" value="Genomic_DNA"/>
</dbReference>
<evidence type="ECO:0000313" key="2">
    <source>
        <dbReference type="EMBL" id="MCQ4637673.1"/>
    </source>
</evidence>
<comment type="caution">
    <text evidence="2">The sequence shown here is derived from an EMBL/GenBank/DDBJ whole genome shotgun (WGS) entry which is preliminary data.</text>
</comment>
<protein>
    <submittedName>
        <fullName evidence="2">Uncharacterized protein</fullName>
    </submittedName>
</protein>
<dbReference type="Proteomes" id="UP001524502">
    <property type="component" value="Unassembled WGS sequence"/>
</dbReference>
<reference evidence="2 3" key="1">
    <citation type="submission" date="2022-06" db="EMBL/GenBank/DDBJ databases">
        <title>Isolation of gut microbiota from human fecal samples.</title>
        <authorList>
            <person name="Pamer E.G."/>
            <person name="Barat B."/>
            <person name="Waligurski E."/>
            <person name="Medina S."/>
            <person name="Paddock L."/>
            <person name="Mostad J."/>
        </authorList>
    </citation>
    <scope>NUCLEOTIDE SEQUENCE [LARGE SCALE GENOMIC DNA]</scope>
    <source>
        <strain evidence="2 3">SL.3.17</strain>
    </source>
</reference>
<evidence type="ECO:0000256" key="1">
    <source>
        <dbReference type="SAM" id="MobiDB-lite"/>
    </source>
</evidence>
<dbReference type="Pfam" id="PF20765">
    <property type="entry name" value="Phage_tail_terminator_8"/>
    <property type="match status" value="1"/>
</dbReference>
<dbReference type="InterPro" id="IPR049254">
    <property type="entry name" value="Phage_tail_terminator"/>
</dbReference>
<proteinExistence type="predicted"/>
<name>A0ABT1RR74_9FIRM</name>
<sequence length="155" mass="18265">MTHLTDVKIALNDLLRKTYGYKIHGMEITEGYERPSFFVDVRQTNASDINANYLKKAFYITITYFQEIRSEADNLKKVQEIEELLRPNDLKNKKRLLRLKVGNRYLPVSGYGSNYIGTNSDILQIEFNVEFQERKEESEDAPYMEDVTIKQKLER</sequence>
<feature type="region of interest" description="Disordered" evidence="1">
    <location>
        <begin position="136"/>
        <end position="155"/>
    </location>
</feature>
<keyword evidence="3" id="KW-1185">Reference proteome</keyword>
<accession>A0ABT1RR74</accession>
<evidence type="ECO:0000313" key="3">
    <source>
        <dbReference type="Proteomes" id="UP001524502"/>
    </source>
</evidence>
<organism evidence="2 3">
    <name type="scientific">Anaerovorax odorimutans</name>
    <dbReference type="NCBI Taxonomy" id="109327"/>
    <lineage>
        <taxon>Bacteria</taxon>
        <taxon>Bacillati</taxon>
        <taxon>Bacillota</taxon>
        <taxon>Clostridia</taxon>
        <taxon>Peptostreptococcales</taxon>
        <taxon>Anaerovoracaceae</taxon>
        <taxon>Anaerovorax</taxon>
    </lineage>
</organism>